<dbReference type="InterPro" id="IPR016187">
    <property type="entry name" value="CTDL_fold"/>
</dbReference>
<feature type="domain" description="TIR" evidence="2">
    <location>
        <begin position="5"/>
        <end position="142"/>
    </location>
</feature>
<dbReference type="AlphaFoldDB" id="A0A8T7MAN0"/>
<dbReference type="GO" id="GO:0120147">
    <property type="term" value="F:formylglycine-generating oxidase activity"/>
    <property type="evidence" value="ECO:0007669"/>
    <property type="project" value="TreeGrafter"/>
</dbReference>
<organism evidence="3 5">
    <name type="scientific">Candidatus Chlorohelix allophototropha</name>
    <dbReference type="NCBI Taxonomy" id="3003348"/>
    <lineage>
        <taxon>Bacteria</taxon>
        <taxon>Bacillati</taxon>
        <taxon>Chloroflexota</taxon>
        <taxon>Chloroflexia</taxon>
        <taxon>Candidatus Chloroheliales</taxon>
        <taxon>Candidatus Chloroheliaceae</taxon>
        <taxon>Candidatus Chlorohelix</taxon>
    </lineage>
</organism>
<sequence length="479" mass="53787">MPDPAKLKVFLCHSHKDKHRVYELYQQLQNEGWIQPWLDKEDLTPGDNWELEIPKEVRQSHIVIVCLSPNATDAAGYVHKEIKLALDVADQQPEGAIFLVPLKLEECRVPERLGHLHWVDYFEAGSYARLLKSFKKRAGQVGVSISSVAASHVEKPSVATPKPAPVAPPVRKEAEPKPTPAPTKTEAERLLDEIAAPNTTHQRRMAIGDRLSEIGDPRRGVGLRKDGLPDIAWLAVSPGGRLEVAKQTFEVQPFYIAQYQVTFAQYEAFVQAKDGYQNREWWQGFPKEYQPQALKGQKQMRLNNPRDNVSWYQSVAFGRWLNRYMRGLQLPNPGGGGNQLIVGNNAQVRLPLEREWQWAAQGGAEQRKYPWGVWQESCANTSEAGLKRTTAVGMYPQGAAKCGAMDMSGNLWEWCQNKWEKPDEVAVDESRNSRVLRGGSCYGDQVGAACMFRYGYGLPLDGYFDCGFRLVVSSPIAGL</sequence>
<keyword evidence="6" id="KW-1185">Reference proteome</keyword>
<dbReference type="Proteomes" id="UP001431572">
    <property type="component" value="Chromosome 2"/>
</dbReference>
<dbReference type="InterPro" id="IPR042095">
    <property type="entry name" value="SUMF_sf"/>
</dbReference>
<feature type="region of interest" description="Disordered" evidence="1">
    <location>
        <begin position="152"/>
        <end position="185"/>
    </location>
</feature>
<dbReference type="Pfam" id="PF13676">
    <property type="entry name" value="TIR_2"/>
    <property type="match status" value="1"/>
</dbReference>
<dbReference type="Pfam" id="PF03781">
    <property type="entry name" value="FGE-sulfatase"/>
    <property type="match status" value="1"/>
</dbReference>
<evidence type="ECO:0000313" key="4">
    <source>
        <dbReference type="EMBL" id="WJW68694.1"/>
    </source>
</evidence>
<dbReference type="EMBL" id="CP128400">
    <property type="protein sequence ID" value="WJW68694.1"/>
    <property type="molecule type" value="Genomic_DNA"/>
</dbReference>
<dbReference type="InterPro" id="IPR000157">
    <property type="entry name" value="TIR_dom"/>
</dbReference>
<evidence type="ECO:0000256" key="1">
    <source>
        <dbReference type="SAM" id="MobiDB-lite"/>
    </source>
</evidence>
<proteinExistence type="predicted"/>
<dbReference type="Proteomes" id="UP000521676">
    <property type="component" value="Unassembled WGS sequence"/>
</dbReference>
<dbReference type="Gene3D" id="3.90.1580.10">
    <property type="entry name" value="paralog of FGE (formylglycine-generating enzyme)"/>
    <property type="match status" value="1"/>
</dbReference>
<dbReference type="Gene3D" id="3.40.50.10140">
    <property type="entry name" value="Toll/interleukin-1 receptor homology (TIR) domain"/>
    <property type="match status" value="1"/>
</dbReference>
<gene>
    <name evidence="3" type="ORF">HXX08_25285</name>
    <name evidence="4" type="ORF">OZ401_004310</name>
</gene>
<dbReference type="PANTHER" id="PTHR23150:SF19">
    <property type="entry name" value="FORMYLGLYCINE-GENERATING ENZYME"/>
    <property type="match status" value="1"/>
</dbReference>
<dbReference type="PANTHER" id="PTHR23150">
    <property type="entry name" value="SULFATASE MODIFYING FACTOR 1, 2"/>
    <property type="match status" value="1"/>
</dbReference>
<name>A0A8T7MAN0_9CHLR</name>
<evidence type="ECO:0000313" key="5">
    <source>
        <dbReference type="Proteomes" id="UP000521676"/>
    </source>
</evidence>
<evidence type="ECO:0000313" key="3">
    <source>
        <dbReference type="EMBL" id="NWJ49185.1"/>
    </source>
</evidence>
<evidence type="ECO:0000313" key="6">
    <source>
        <dbReference type="Proteomes" id="UP001431572"/>
    </source>
</evidence>
<dbReference type="InterPro" id="IPR035897">
    <property type="entry name" value="Toll_tir_struct_dom_sf"/>
</dbReference>
<dbReference type="EMBL" id="JACATZ010000020">
    <property type="protein sequence ID" value="NWJ49185.1"/>
    <property type="molecule type" value="Genomic_DNA"/>
</dbReference>
<accession>A0A8T7MAN0</accession>
<protein>
    <submittedName>
        <fullName evidence="3">SUMF1/EgtB/PvdO family nonheme iron enzyme</fullName>
    </submittedName>
</protein>
<dbReference type="SUPFAM" id="SSF52200">
    <property type="entry name" value="Toll/Interleukin receptor TIR domain"/>
    <property type="match status" value="1"/>
</dbReference>
<dbReference type="InterPro" id="IPR051043">
    <property type="entry name" value="Sulfatase_Mod_Factor_Kinase"/>
</dbReference>
<evidence type="ECO:0000259" key="2">
    <source>
        <dbReference type="PROSITE" id="PS50104"/>
    </source>
</evidence>
<dbReference type="RefSeq" id="WP_341470599.1">
    <property type="nucleotide sequence ID" value="NZ_CP128400.1"/>
</dbReference>
<reference evidence="4" key="2">
    <citation type="journal article" date="2024" name="Nature">
        <title>Anoxygenic phototroph of the Chloroflexota uses a type I reaction centre.</title>
        <authorList>
            <person name="Tsuji J.M."/>
            <person name="Shaw N.A."/>
            <person name="Nagashima S."/>
            <person name="Venkiteswaran J.J."/>
            <person name="Schiff S.L."/>
            <person name="Watanabe T."/>
            <person name="Fukui M."/>
            <person name="Hanada S."/>
            <person name="Tank M."/>
            <person name="Neufeld J.D."/>
        </authorList>
    </citation>
    <scope>NUCLEOTIDE SEQUENCE</scope>
    <source>
        <strain evidence="4">L227-S17</strain>
    </source>
</reference>
<dbReference type="InterPro" id="IPR005532">
    <property type="entry name" value="SUMF_dom"/>
</dbReference>
<dbReference type="PROSITE" id="PS50104">
    <property type="entry name" value="TIR"/>
    <property type="match status" value="1"/>
</dbReference>
<dbReference type="SUPFAM" id="SSF56436">
    <property type="entry name" value="C-type lectin-like"/>
    <property type="match status" value="1"/>
</dbReference>
<dbReference type="GO" id="GO:0007165">
    <property type="term" value="P:signal transduction"/>
    <property type="evidence" value="ECO:0007669"/>
    <property type="project" value="InterPro"/>
</dbReference>
<reference evidence="3 5" key="1">
    <citation type="submission" date="2020-06" db="EMBL/GenBank/DDBJ databases">
        <title>Anoxygenic phototrophic Chloroflexota member uses a Type I reaction center.</title>
        <authorList>
            <person name="Tsuji J.M."/>
            <person name="Shaw N.A."/>
            <person name="Nagashima S."/>
            <person name="Venkiteswaran J."/>
            <person name="Schiff S.L."/>
            <person name="Hanada S."/>
            <person name="Tank M."/>
            <person name="Neufeld J.D."/>
        </authorList>
    </citation>
    <scope>NUCLEOTIDE SEQUENCE [LARGE SCALE GENOMIC DNA]</scope>
    <source>
        <strain evidence="3">L227-S17</strain>
    </source>
</reference>